<feature type="domain" description="AB hydrolase-1" evidence="2">
    <location>
        <begin position="74"/>
        <end position="297"/>
    </location>
</feature>
<gene>
    <name evidence="3" type="ORF">CCS01_02860</name>
</gene>
<dbReference type="SUPFAM" id="SSF53474">
    <property type="entry name" value="alpha/beta-Hydrolases"/>
    <property type="match status" value="1"/>
</dbReference>
<dbReference type="Proteomes" id="UP000239724">
    <property type="component" value="Unassembled WGS sequence"/>
</dbReference>
<evidence type="ECO:0000259" key="2">
    <source>
        <dbReference type="Pfam" id="PF12697"/>
    </source>
</evidence>
<dbReference type="InterPro" id="IPR029058">
    <property type="entry name" value="AB_hydrolase_fold"/>
</dbReference>
<dbReference type="InterPro" id="IPR000073">
    <property type="entry name" value="AB_hydrolase_1"/>
</dbReference>
<evidence type="ECO:0000313" key="3">
    <source>
        <dbReference type="EMBL" id="PPQ38006.1"/>
    </source>
</evidence>
<sequence length="307" mass="33848">MVFILVGGGHGSRRRKGIMSARCRQPRPLRLLRPGGQVNSNPTTGTGRNGMGRHITVSGVALEIEEKGQGRPLLFLHPGEGLQPDRPWLDRLARHHRVIAPHHPGFGGSALPDWLGTVDDLAYLYLDLAAALKLENAVLAGACFGGWVAAEIAVRNTRRFAGLLLSAPLGIKVGGVTDRDITDMHAIPRADFMRLAWADPAKGEIDYTQLPETELAAIARGREALCVFGWKPYMHNPRLKRWLHRIDIPAHLLWGEQDGIVRLAYGEAWKAEIPGATLETIPAAGHYPHWEQPEAFDRALLAFTQRL</sequence>
<dbReference type="EMBL" id="NHRY01000043">
    <property type="protein sequence ID" value="PPQ38006.1"/>
    <property type="molecule type" value="Genomic_DNA"/>
</dbReference>
<feature type="compositionally biased region" description="Polar residues" evidence="1">
    <location>
        <begin position="37"/>
        <end position="46"/>
    </location>
</feature>
<evidence type="ECO:0000256" key="1">
    <source>
        <dbReference type="SAM" id="MobiDB-lite"/>
    </source>
</evidence>
<name>A0A2S6NMW9_RHOGL</name>
<protein>
    <recommendedName>
        <fullName evidence="2">AB hydrolase-1 domain-containing protein</fullName>
    </recommendedName>
</protein>
<reference evidence="3 4" key="1">
    <citation type="journal article" date="2018" name="Arch. Microbiol.">
        <title>New insights into the metabolic potential of the phototrophic purple bacterium Rhodopila globiformis DSM 161(T) from its draft genome sequence and evidence for a vanadium-dependent nitrogenase.</title>
        <authorList>
            <person name="Imhoff J.F."/>
            <person name="Rahn T."/>
            <person name="Kunzel S."/>
            <person name="Neulinger S.C."/>
        </authorList>
    </citation>
    <scope>NUCLEOTIDE SEQUENCE [LARGE SCALE GENOMIC DNA]</scope>
    <source>
        <strain evidence="3 4">DSM 161</strain>
    </source>
</reference>
<evidence type="ECO:0000313" key="4">
    <source>
        <dbReference type="Proteomes" id="UP000239724"/>
    </source>
</evidence>
<comment type="caution">
    <text evidence="3">The sequence shown here is derived from an EMBL/GenBank/DDBJ whole genome shotgun (WGS) entry which is preliminary data.</text>
</comment>
<dbReference type="PRINTS" id="PR00111">
    <property type="entry name" value="ABHYDROLASE"/>
</dbReference>
<organism evidence="3 4">
    <name type="scientific">Rhodopila globiformis</name>
    <name type="common">Rhodopseudomonas globiformis</name>
    <dbReference type="NCBI Taxonomy" id="1071"/>
    <lineage>
        <taxon>Bacteria</taxon>
        <taxon>Pseudomonadati</taxon>
        <taxon>Pseudomonadota</taxon>
        <taxon>Alphaproteobacteria</taxon>
        <taxon>Acetobacterales</taxon>
        <taxon>Acetobacteraceae</taxon>
        <taxon>Rhodopila</taxon>
    </lineage>
</organism>
<dbReference type="Gene3D" id="3.40.50.1820">
    <property type="entry name" value="alpha/beta hydrolase"/>
    <property type="match status" value="1"/>
</dbReference>
<feature type="region of interest" description="Disordered" evidence="1">
    <location>
        <begin position="30"/>
        <end position="52"/>
    </location>
</feature>
<proteinExistence type="predicted"/>
<dbReference type="PANTHER" id="PTHR46438">
    <property type="entry name" value="ALPHA/BETA-HYDROLASES SUPERFAMILY PROTEIN"/>
    <property type="match status" value="1"/>
</dbReference>
<accession>A0A2S6NMW9</accession>
<keyword evidence="4" id="KW-1185">Reference proteome</keyword>
<dbReference type="AlphaFoldDB" id="A0A2S6NMW9"/>
<dbReference type="Pfam" id="PF12697">
    <property type="entry name" value="Abhydrolase_6"/>
    <property type="match status" value="1"/>
</dbReference>